<gene>
    <name evidence="1" type="ORF">JJQ60_20340</name>
</gene>
<sequence>MKNVIILDLDGVLILTPNWKSDGIHSDGYSEFNSDCVQNLNSLMDNLDAELWLSSTRRLSKNLGQFQEIFKNRNIKVPLAGFLPGGTLGTERKMEIDTFLDHEPIRNFLIIDDDKSLNGLESDRKQFWVQTELLIGFNTEKLNEAREIIKKWV</sequence>
<evidence type="ECO:0000313" key="1">
    <source>
        <dbReference type="EMBL" id="MBL0685892.1"/>
    </source>
</evidence>
<comment type="caution">
    <text evidence="1">The sequence shown here is derived from an EMBL/GenBank/DDBJ whole genome shotgun (WGS) entry which is preliminary data.</text>
</comment>
<keyword evidence="2" id="KW-1185">Reference proteome</keyword>
<evidence type="ECO:0000313" key="2">
    <source>
        <dbReference type="Proteomes" id="UP000651057"/>
    </source>
</evidence>
<organism evidence="1 2">
    <name type="scientific">Aquimarina mytili</name>
    <dbReference type="NCBI Taxonomy" id="874423"/>
    <lineage>
        <taxon>Bacteria</taxon>
        <taxon>Pseudomonadati</taxon>
        <taxon>Bacteroidota</taxon>
        <taxon>Flavobacteriia</taxon>
        <taxon>Flavobacteriales</taxon>
        <taxon>Flavobacteriaceae</taxon>
        <taxon>Aquimarina</taxon>
    </lineage>
</organism>
<reference evidence="1" key="1">
    <citation type="submission" date="2021-01" db="EMBL/GenBank/DDBJ databases">
        <authorList>
            <person name="Zhong Y.L."/>
        </authorList>
    </citation>
    <scope>NUCLEOTIDE SEQUENCE</scope>
    <source>
        <strain evidence="1">KCTC 23302</strain>
    </source>
</reference>
<name>A0A936ZV07_9FLAO</name>
<protein>
    <submittedName>
        <fullName evidence="1">Uncharacterized protein</fullName>
    </submittedName>
</protein>
<dbReference type="Proteomes" id="UP000651057">
    <property type="component" value="Unassembled WGS sequence"/>
</dbReference>
<dbReference type="RefSeq" id="WP_201924350.1">
    <property type="nucleotide sequence ID" value="NZ_BAABAX010000011.1"/>
</dbReference>
<dbReference type="EMBL" id="JAERQJ010000013">
    <property type="protein sequence ID" value="MBL0685892.1"/>
    <property type="molecule type" value="Genomic_DNA"/>
</dbReference>
<dbReference type="Pfam" id="PF18143">
    <property type="entry name" value="HAD_SAK_2"/>
    <property type="match status" value="1"/>
</dbReference>
<dbReference type="AlphaFoldDB" id="A0A936ZV07"/>
<accession>A0A936ZV07</accession>
<proteinExistence type="predicted"/>